<dbReference type="AlphaFoldDB" id="A0A9N9NSM3"/>
<feature type="non-terminal residue" evidence="1">
    <location>
        <position position="72"/>
    </location>
</feature>
<organism evidence="1 2">
    <name type="scientific">Dentiscutata erythropus</name>
    <dbReference type="NCBI Taxonomy" id="1348616"/>
    <lineage>
        <taxon>Eukaryota</taxon>
        <taxon>Fungi</taxon>
        <taxon>Fungi incertae sedis</taxon>
        <taxon>Mucoromycota</taxon>
        <taxon>Glomeromycotina</taxon>
        <taxon>Glomeromycetes</taxon>
        <taxon>Diversisporales</taxon>
        <taxon>Gigasporaceae</taxon>
        <taxon>Dentiscutata</taxon>
    </lineage>
</organism>
<dbReference type="OrthoDB" id="2407081at2759"/>
<keyword evidence="2" id="KW-1185">Reference proteome</keyword>
<name>A0A9N9NSM3_9GLOM</name>
<dbReference type="Proteomes" id="UP000789405">
    <property type="component" value="Unassembled WGS sequence"/>
</dbReference>
<proteinExistence type="predicted"/>
<evidence type="ECO:0000313" key="2">
    <source>
        <dbReference type="Proteomes" id="UP000789405"/>
    </source>
</evidence>
<sequence length="72" mass="8328">DRITLSKLQLDQKHFYKVLQIKSAKLPFSFDESELKNTQKELKKLTCSTVRSWLLVPNNIATWEGVGITYEG</sequence>
<protein>
    <submittedName>
        <fullName evidence="1">13941_t:CDS:1</fullName>
    </submittedName>
</protein>
<dbReference type="EMBL" id="CAJVPY010017065">
    <property type="protein sequence ID" value="CAG8760144.1"/>
    <property type="molecule type" value="Genomic_DNA"/>
</dbReference>
<gene>
    <name evidence="1" type="ORF">DERYTH_LOCUS17741</name>
</gene>
<accession>A0A9N9NSM3</accession>
<evidence type="ECO:0000313" key="1">
    <source>
        <dbReference type="EMBL" id="CAG8760144.1"/>
    </source>
</evidence>
<reference evidence="1" key="1">
    <citation type="submission" date="2021-06" db="EMBL/GenBank/DDBJ databases">
        <authorList>
            <person name="Kallberg Y."/>
            <person name="Tangrot J."/>
            <person name="Rosling A."/>
        </authorList>
    </citation>
    <scope>NUCLEOTIDE SEQUENCE</scope>
    <source>
        <strain evidence="1">MA453B</strain>
    </source>
</reference>
<comment type="caution">
    <text evidence="1">The sequence shown here is derived from an EMBL/GenBank/DDBJ whole genome shotgun (WGS) entry which is preliminary data.</text>
</comment>